<dbReference type="InterPro" id="IPR011251">
    <property type="entry name" value="Luciferase-like_dom"/>
</dbReference>
<organism evidence="4 5">
    <name type="scientific">Brevibacterium pityocampae</name>
    <dbReference type="NCBI Taxonomy" id="506594"/>
    <lineage>
        <taxon>Bacteria</taxon>
        <taxon>Bacillati</taxon>
        <taxon>Actinomycetota</taxon>
        <taxon>Actinomycetes</taxon>
        <taxon>Micrococcales</taxon>
        <taxon>Brevibacteriaceae</taxon>
        <taxon>Brevibacterium</taxon>
    </lineage>
</organism>
<evidence type="ECO:0000313" key="5">
    <source>
        <dbReference type="Proteomes" id="UP001500642"/>
    </source>
</evidence>
<keyword evidence="2" id="KW-0503">Monooxygenase</keyword>
<dbReference type="CDD" id="cd00347">
    <property type="entry name" value="Flavin_utilizing_monoxygenases"/>
    <property type="match status" value="1"/>
</dbReference>
<feature type="domain" description="Luciferase-like" evidence="3">
    <location>
        <begin position="21"/>
        <end position="306"/>
    </location>
</feature>
<name>A0ABP8J3T6_9MICO</name>
<gene>
    <name evidence="4" type="ORF">GCM10023167_05060</name>
</gene>
<evidence type="ECO:0000313" key="4">
    <source>
        <dbReference type="EMBL" id="GAA4384402.1"/>
    </source>
</evidence>
<evidence type="ECO:0000256" key="2">
    <source>
        <dbReference type="ARBA" id="ARBA00023033"/>
    </source>
</evidence>
<dbReference type="PANTHER" id="PTHR30137:SF8">
    <property type="entry name" value="BLR5498 PROTEIN"/>
    <property type="match status" value="1"/>
</dbReference>
<dbReference type="InterPro" id="IPR022290">
    <property type="entry name" value="LLM_Atu2307-like"/>
</dbReference>
<keyword evidence="1" id="KW-0560">Oxidoreductase</keyword>
<dbReference type="PANTHER" id="PTHR30137">
    <property type="entry name" value="LUCIFERASE-LIKE MONOOXYGENASE"/>
    <property type="match status" value="1"/>
</dbReference>
<dbReference type="EMBL" id="BAABGL010000002">
    <property type="protein sequence ID" value="GAA4384402.1"/>
    <property type="molecule type" value="Genomic_DNA"/>
</dbReference>
<dbReference type="InterPro" id="IPR050766">
    <property type="entry name" value="Bact_Lucif_Oxidored"/>
</dbReference>
<keyword evidence="5" id="KW-1185">Reference proteome</keyword>
<comment type="caution">
    <text evidence="4">The sequence shown here is derived from an EMBL/GenBank/DDBJ whole genome shotgun (WGS) entry which is preliminary data.</text>
</comment>
<proteinExistence type="predicted"/>
<dbReference type="SUPFAM" id="SSF51679">
    <property type="entry name" value="Bacterial luciferase-like"/>
    <property type="match status" value="1"/>
</dbReference>
<evidence type="ECO:0000256" key="1">
    <source>
        <dbReference type="ARBA" id="ARBA00023002"/>
    </source>
</evidence>
<sequence>MTHEFGIDTFGDVTAGPDGTLLPHAQTVRNVVEEGVRADEVGLDFIGIGEHHRDDFAVSAPEMVLAAIAARTERIHLGSAVTVLCSDDPVRVYERFATLDALSSGRAEVILGRGSFTESFPLFGYRLEDYEDLFEEKLALFAKLRQEQPVTWQGTHTQDLDAATLYPPVESGELKTWIAVGGSPQSVIRAAHHDLPLMLAIIGGPVDRFAPFADLYRRALAEFGATESNPIGYHSYGHVADTDEQAMEELYEPYTAQVARIGAERGWGRPSRASFEHEAQHGSMAVGSPETVAKKIAAGMQALGATRFDLKVSTGPLAHEKIMHSIELYGEKVVPLVRDMLS</sequence>
<dbReference type="Proteomes" id="UP001500642">
    <property type="component" value="Unassembled WGS sequence"/>
</dbReference>
<dbReference type="Gene3D" id="3.20.20.30">
    <property type="entry name" value="Luciferase-like domain"/>
    <property type="match status" value="1"/>
</dbReference>
<accession>A0ABP8J3T6</accession>
<dbReference type="RefSeq" id="WP_345029576.1">
    <property type="nucleotide sequence ID" value="NZ_BAABGL010000002.1"/>
</dbReference>
<dbReference type="Pfam" id="PF00296">
    <property type="entry name" value="Bac_luciferase"/>
    <property type="match status" value="1"/>
</dbReference>
<dbReference type="InterPro" id="IPR036661">
    <property type="entry name" value="Luciferase-like_sf"/>
</dbReference>
<evidence type="ECO:0000259" key="3">
    <source>
        <dbReference type="Pfam" id="PF00296"/>
    </source>
</evidence>
<reference evidence="5" key="1">
    <citation type="journal article" date="2019" name="Int. J. Syst. Evol. Microbiol.">
        <title>The Global Catalogue of Microorganisms (GCM) 10K type strain sequencing project: providing services to taxonomists for standard genome sequencing and annotation.</title>
        <authorList>
            <consortium name="The Broad Institute Genomics Platform"/>
            <consortium name="The Broad Institute Genome Sequencing Center for Infectious Disease"/>
            <person name="Wu L."/>
            <person name="Ma J."/>
        </authorList>
    </citation>
    <scope>NUCLEOTIDE SEQUENCE [LARGE SCALE GENOMIC DNA]</scope>
    <source>
        <strain evidence="5">JCM 17808</strain>
    </source>
</reference>
<protein>
    <submittedName>
        <fullName evidence="4">LLM class flavin-dependent oxidoreductase</fullName>
    </submittedName>
</protein>
<dbReference type="NCBIfam" id="TIGR03858">
    <property type="entry name" value="LLM_2I7G"/>
    <property type="match status" value="1"/>
</dbReference>